<dbReference type="GO" id="GO:0016491">
    <property type="term" value="F:oxidoreductase activity"/>
    <property type="evidence" value="ECO:0007669"/>
    <property type="project" value="UniProtKB-KW"/>
</dbReference>
<dbReference type="PROSITE" id="PS00061">
    <property type="entry name" value="ADH_SHORT"/>
    <property type="match status" value="1"/>
</dbReference>
<evidence type="ECO:0000313" key="5">
    <source>
        <dbReference type="EMBL" id="TDP30973.1"/>
    </source>
</evidence>
<dbReference type="Proteomes" id="UP000295531">
    <property type="component" value="Unassembled WGS sequence"/>
</dbReference>
<dbReference type="Gene3D" id="3.40.50.720">
    <property type="entry name" value="NAD(P)-binding Rossmann-like Domain"/>
    <property type="match status" value="1"/>
</dbReference>
<organism evidence="5 6">
    <name type="scientific">Idiomarina aquatica</name>
    <dbReference type="NCBI Taxonomy" id="1327752"/>
    <lineage>
        <taxon>Bacteria</taxon>
        <taxon>Pseudomonadati</taxon>
        <taxon>Pseudomonadota</taxon>
        <taxon>Gammaproteobacteria</taxon>
        <taxon>Alteromonadales</taxon>
        <taxon>Idiomarinaceae</taxon>
        <taxon>Idiomarina</taxon>
    </lineage>
</organism>
<evidence type="ECO:0000256" key="3">
    <source>
        <dbReference type="RuleBase" id="RU000363"/>
    </source>
</evidence>
<comment type="similarity">
    <text evidence="1 3">Belongs to the short-chain dehydrogenases/reductases (SDR) family.</text>
</comment>
<dbReference type="InterPro" id="IPR057326">
    <property type="entry name" value="KR_dom"/>
</dbReference>
<dbReference type="AlphaFoldDB" id="A0A4R6P1W4"/>
<dbReference type="SUPFAM" id="SSF51735">
    <property type="entry name" value="NAD(P)-binding Rossmann-fold domains"/>
    <property type="match status" value="1"/>
</dbReference>
<dbReference type="PANTHER" id="PTHR44196">
    <property type="entry name" value="DEHYDROGENASE/REDUCTASE SDR FAMILY MEMBER 7B"/>
    <property type="match status" value="1"/>
</dbReference>
<dbReference type="GO" id="GO:0016020">
    <property type="term" value="C:membrane"/>
    <property type="evidence" value="ECO:0007669"/>
    <property type="project" value="TreeGrafter"/>
</dbReference>
<dbReference type="OrthoDB" id="9810734at2"/>
<reference evidence="5 6" key="1">
    <citation type="submission" date="2019-03" db="EMBL/GenBank/DDBJ databases">
        <title>Freshwater and sediment microbial communities from various areas in North America, analyzing microbe dynamics in response to fracking.</title>
        <authorList>
            <person name="Lamendella R."/>
        </authorList>
    </citation>
    <scope>NUCLEOTIDE SEQUENCE [LARGE SCALE GENOMIC DNA]</scope>
    <source>
        <strain evidence="5 6">18_TX</strain>
    </source>
</reference>
<name>A0A4R6P1W4_9GAMM</name>
<protein>
    <submittedName>
        <fullName evidence="5">Short-subunit dehydrogenase</fullName>
    </submittedName>
</protein>
<evidence type="ECO:0000256" key="2">
    <source>
        <dbReference type="ARBA" id="ARBA00023002"/>
    </source>
</evidence>
<dbReference type="InterPro" id="IPR002347">
    <property type="entry name" value="SDR_fam"/>
</dbReference>
<evidence type="ECO:0000313" key="6">
    <source>
        <dbReference type="Proteomes" id="UP000295531"/>
    </source>
</evidence>
<dbReference type="EMBL" id="SNXI01000014">
    <property type="protein sequence ID" value="TDP30973.1"/>
    <property type="molecule type" value="Genomic_DNA"/>
</dbReference>
<keyword evidence="6" id="KW-1185">Reference proteome</keyword>
<feature type="domain" description="Ketoreductase" evidence="4">
    <location>
        <begin position="7"/>
        <end position="185"/>
    </location>
</feature>
<dbReference type="NCBIfam" id="NF004825">
    <property type="entry name" value="PRK06181.1"/>
    <property type="match status" value="1"/>
</dbReference>
<dbReference type="PRINTS" id="PR00081">
    <property type="entry name" value="GDHRDH"/>
</dbReference>
<evidence type="ECO:0000256" key="1">
    <source>
        <dbReference type="ARBA" id="ARBA00006484"/>
    </source>
</evidence>
<proteinExistence type="inferred from homology"/>
<accession>A0A4R6P1W4</accession>
<dbReference type="PRINTS" id="PR00080">
    <property type="entry name" value="SDRFAMILY"/>
</dbReference>
<dbReference type="InterPro" id="IPR020904">
    <property type="entry name" value="Sc_DH/Rdtase_CS"/>
</dbReference>
<dbReference type="RefSeq" id="WP_133540224.1">
    <property type="nucleotide sequence ID" value="NZ_SNXI01000014.1"/>
</dbReference>
<dbReference type="PANTHER" id="PTHR44196:SF1">
    <property type="entry name" value="DEHYDROGENASE_REDUCTASE SDR FAMILY MEMBER 7B"/>
    <property type="match status" value="1"/>
</dbReference>
<dbReference type="InterPro" id="IPR036291">
    <property type="entry name" value="NAD(P)-bd_dom_sf"/>
</dbReference>
<comment type="caution">
    <text evidence="5">The sequence shown here is derived from an EMBL/GenBank/DDBJ whole genome shotgun (WGS) entry which is preliminary data.</text>
</comment>
<dbReference type="SMART" id="SM00822">
    <property type="entry name" value="PKS_KR"/>
    <property type="match status" value="1"/>
</dbReference>
<keyword evidence="2" id="KW-0560">Oxidoreductase</keyword>
<sequence length="263" mass="27958">MTAIKDKTIWLTGASSGIGLALAQQLADAGAALILTSRREQQLEELRQALPNSDKHRVLALDLSQPETAQAAAEQALADTRVDILINNAGVSQRSKALDTDLSVYRQLMEIDYFGVVALNQVVMPKMIEQGSGHIVTVASVAGKVGSKLRSGYSGAKFAVVGYMDCLRAEMAEHNVQVTSILPGFVNTQIAINALQADGKQQGHNDPEIEQGISADECAAGIIQAIQADKAEAIIGKGLSALAPTLKRFFPGLVRRITAKREG</sequence>
<evidence type="ECO:0000259" key="4">
    <source>
        <dbReference type="SMART" id="SM00822"/>
    </source>
</evidence>
<dbReference type="Pfam" id="PF00106">
    <property type="entry name" value="adh_short"/>
    <property type="match status" value="1"/>
</dbReference>
<gene>
    <name evidence="5" type="ORF">DEU29_11417</name>
</gene>